<protein>
    <submittedName>
        <fullName evidence="2">STM3941 family protein</fullName>
    </submittedName>
</protein>
<sequence>MADTLIYRVSPWKAVMVVLGSLAFVLAGWWMRHEHPWVGWASILFFGFCGLAGLWMLLAPRSVYLQLDARGLLIASPFRRQHIPWAEIADFEIVSIKGSRMIAIHYLSAPTAGRQFSAAVSGIEGAIPNSYAARLEDILQSLQTYLHRYRGAKTLVE</sequence>
<keyword evidence="1" id="KW-0812">Transmembrane</keyword>
<comment type="caution">
    <text evidence="2">The sequence shown here is derived from an EMBL/GenBank/DDBJ whole genome shotgun (WGS) entry which is preliminary data.</text>
</comment>
<gene>
    <name evidence="2" type="ORF">ACFOEN_14085</name>
</gene>
<evidence type="ECO:0000313" key="2">
    <source>
        <dbReference type="EMBL" id="MFC3148757.1"/>
    </source>
</evidence>
<dbReference type="EMBL" id="JBHRTI010000007">
    <property type="protein sequence ID" value="MFC3148757.1"/>
    <property type="molecule type" value="Genomic_DNA"/>
</dbReference>
<keyword evidence="1" id="KW-0472">Membrane</keyword>
<evidence type="ECO:0000256" key="1">
    <source>
        <dbReference type="SAM" id="Phobius"/>
    </source>
</evidence>
<keyword evidence="1" id="KW-1133">Transmembrane helix</keyword>
<name>A0ABV7H526_9BURK</name>
<feature type="transmembrane region" description="Helical" evidence="1">
    <location>
        <begin position="12"/>
        <end position="31"/>
    </location>
</feature>
<evidence type="ECO:0000313" key="3">
    <source>
        <dbReference type="Proteomes" id="UP001595556"/>
    </source>
</evidence>
<keyword evidence="3" id="KW-1185">Reference proteome</keyword>
<dbReference type="NCBIfam" id="NF041635">
    <property type="entry name" value="STM3941_fam"/>
    <property type="match status" value="1"/>
</dbReference>
<accession>A0ABV7H526</accession>
<organism evidence="2 3">
    <name type="scientific">Piscinibacterium candidicorallinum</name>
    <dbReference type="NCBI Taxonomy" id="1793872"/>
    <lineage>
        <taxon>Bacteria</taxon>
        <taxon>Pseudomonadati</taxon>
        <taxon>Pseudomonadota</taxon>
        <taxon>Betaproteobacteria</taxon>
        <taxon>Burkholderiales</taxon>
        <taxon>Piscinibacterium</taxon>
    </lineage>
</organism>
<dbReference type="Proteomes" id="UP001595556">
    <property type="component" value="Unassembled WGS sequence"/>
</dbReference>
<proteinExistence type="predicted"/>
<dbReference type="RefSeq" id="WP_377304979.1">
    <property type="nucleotide sequence ID" value="NZ_CP180191.1"/>
</dbReference>
<feature type="transmembrane region" description="Helical" evidence="1">
    <location>
        <begin position="37"/>
        <end position="58"/>
    </location>
</feature>
<dbReference type="InterPro" id="IPR048136">
    <property type="entry name" value="STM3941-like"/>
</dbReference>
<reference evidence="3" key="1">
    <citation type="journal article" date="2019" name="Int. J. Syst. Evol. Microbiol.">
        <title>The Global Catalogue of Microorganisms (GCM) 10K type strain sequencing project: providing services to taxonomists for standard genome sequencing and annotation.</title>
        <authorList>
            <consortium name="The Broad Institute Genomics Platform"/>
            <consortium name="The Broad Institute Genome Sequencing Center for Infectious Disease"/>
            <person name="Wu L."/>
            <person name="Ma J."/>
        </authorList>
    </citation>
    <scope>NUCLEOTIDE SEQUENCE [LARGE SCALE GENOMIC DNA]</scope>
    <source>
        <strain evidence="3">KCTC 52168</strain>
    </source>
</reference>